<evidence type="ECO:0000313" key="2">
    <source>
        <dbReference type="EMBL" id="SOC01027.1"/>
    </source>
</evidence>
<feature type="transmembrane region" description="Helical" evidence="1">
    <location>
        <begin position="39"/>
        <end position="59"/>
    </location>
</feature>
<organism evidence="2 3">
    <name type="scientific">Stappia indica</name>
    <dbReference type="NCBI Taxonomy" id="538381"/>
    <lineage>
        <taxon>Bacteria</taxon>
        <taxon>Pseudomonadati</taxon>
        <taxon>Pseudomonadota</taxon>
        <taxon>Alphaproteobacteria</taxon>
        <taxon>Hyphomicrobiales</taxon>
        <taxon>Stappiaceae</taxon>
        <taxon>Stappia</taxon>
    </lineage>
</organism>
<sequence length="198" mass="21129">MKLLPTQADLARSRVEISREGDEVRVRVPAVDAPLARHVAWLAPLFYLGYLATGGAFLTDGNVDTLMLTVQLVVLAALVFSAVQVRLLFKGASQNAILSDGMVRYFRQNMTRHSAVDIKAAEISSVAARESSAAAGQTAAPTRYTVVVGRNGNEIELFSGLNQGDADQLAALVGQFVADHRAGQTAPEEEPQGGVQPR</sequence>
<dbReference type="Proteomes" id="UP000219331">
    <property type="component" value="Unassembled WGS sequence"/>
</dbReference>
<dbReference type="RefSeq" id="WP_097174447.1">
    <property type="nucleotide sequence ID" value="NZ_OBML01000003.1"/>
</dbReference>
<reference evidence="2 3" key="1">
    <citation type="submission" date="2017-08" db="EMBL/GenBank/DDBJ databases">
        <authorList>
            <person name="de Groot N.N."/>
        </authorList>
    </citation>
    <scope>NUCLEOTIDE SEQUENCE [LARGE SCALE GENOMIC DNA]</scope>
    <source>
        <strain evidence="2 3">USBA 352</strain>
    </source>
</reference>
<feature type="transmembrane region" description="Helical" evidence="1">
    <location>
        <begin position="65"/>
        <end position="89"/>
    </location>
</feature>
<protein>
    <submittedName>
        <fullName evidence="2">Uncharacterized protein</fullName>
    </submittedName>
</protein>
<dbReference type="STRING" id="538381.GCA_001696535_04541"/>
<dbReference type="EMBL" id="OBML01000003">
    <property type="protein sequence ID" value="SOC01027.1"/>
    <property type="molecule type" value="Genomic_DNA"/>
</dbReference>
<accession>A0A285S2I6</accession>
<keyword evidence="1" id="KW-1133">Transmembrane helix</keyword>
<name>A0A285S2I6_9HYPH</name>
<evidence type="ECO:0000313" key="3">
    <source>
        <dbReference type="Proteomes" id="UP000219331"/>
    </source>
</evidence>
<gene>
    <name evidence="2" type="ORF">SAMN05421512_103429</name>
</gene>
<evidence type="ECO:0000256" key="1">
    <source>
        <dbReference type="SAM" id="Phobius"/>
    </source>
</evidence>
<keyword evidence="3" id="KW-1185">Reference proteome</keyword>
<proteinExistence type="predicted"/>
<keyword evidence="1" id="KW-0812">Transmembrane</keyword>
<keyword evidence="1" id="KW-0472">Membrane</keyword>
<dbReference type="AlphaFoldDB" id="A0A285S2I6"/>